<dbReference type="OrthoDB" id="672180at2759"/>
<dbReference type="EMBL" id="SWLB01000003">
    <property type="protein sequence ID" value="KAF3340036.1"/>
    <property type="molecule type" value="Genomic_DNA"/>
</dbReference>
<comment type="similarity">
    <text evidence="2 8">Belongs to the Casparian strip membrane proteins (CASP) family.</text>
</comment>
<evidence type="ECO:0000313" key="11">
    <source>
        <dbReference type="Proteomes" id="UP000623129"/>
    </source>
</evidence>
<sequence length="129" mass="14828">MAADRTKGWDGDSYQRYEEYRFVLTVNVITFVYSSFQLFTEIHRVITMKHLIRPPLSYYVDLTMDQILAYLLMSSSSVAASHNDIWVSRFGGDEFTKKINASVAMSFLAFIALALSSVISTYVLFRWLA</sequence>
<evidence type="ECO:0000256" key="6">
    <source>
        <dbReference type="ARBA" id="ARBA00022989"/>
    </source>
</evidence>
<dbReference type="AlphaFoldDB" id="A0A833RJ06"/>
<evidence type="ECO:0000256" key="3">
    <source>
        <dbReference type="ARBA" id="ARBA00011489"/>
    </source>
</evidence>
<dbReference type="Proteomes" id="UP000623129">
    <property type="component" value="Unassembled WGS sequence"/>
</dbReference>
<proteinExistence type="inferred from homology"/>
<evidence type="ECO:0000256" key="4">
    <source>
        <dbReference type="ARBA" id="ARBA00022475"/>
    </source>
</evidence>
<keyword evidence="6 8" id="KW-1133">Transmembrane helix</keyword>
<evidence type="ECO:0000256" key="8">
    <source>
        <dbReference type="RuleBase" id="RU361233"/>
    </source>
</evidence>
<evidence type="ECO:0000256" key="5">
    <source>
        <dbReference type="ARBA" id="ARBA00022692"/>
    </source>
</evidence>
<evidence type="ECO:0000313" key="10">
    <source>
        <dbReference type="EMBL" id="KAF3340036.1"/>
    </source>
</evidence>
<feature type="transmembrane region" description="Helical" evidence="8">
    <location>
        <begin position="99"/>
        <end position="125"/>
    </location>
</feature>
<comment type="caution">
    <text evidence="10">The sequence shown here is derived from an EMBL/GenBank/DDBJ whole genome shotgun (WGS) entry which is preliminary data.</text>
</comment>
<name>A0A833RJ06_9POAL</name>
<comment type="subcellular location">
    <subcellularLocation>
        <location evidence="1 8">Cell membrane</location>
        <topology evidence="1 8">Multi-pass membrane protein</topology>
    </subcellularLocation>
</comment>
<dbReference type="Pfam" id="PF04535">
    <property type="entry name" value="CASP_dom"/>
    <property type="match status" value="1"/>
</dbReference>
<keyword evidence="4 8" id="KW-1003">Cell membrane</keyword>
<reference evidence="10" key="1">
    <citation type="submission" date="2020-01" db="EMBL/GenBank/DDBJ databases">
        <title>Genome sequence of Kobresia littledalei, the first chromosome-level genome in the family Cyperaceae.</title>
        <authorList>
            <person name="Qu G."/>
        </authorList>
    </citation>
    <scope>NUCLEOTIDE SEQUENCE</scope>
    <source>
        <strain evidence="10">C.B.Clarke</strain>
        <tissue evidence="10">Leaf</tissue>
    </source>
</reference>
<keyword evidence="5 8" id="KW-0812">Transmembrane</keyword>
<dbReference type="PANTHER" id="PTHR33573">
    <property type="entry name" value="CASP-LIKE PROTEIN 4A4"/>
    <property type="match status" value="1"/>
</dbReference>
<dbReference type="PANTHER" id="PTHR33573:SF50">
    <property type="entry name" value="CASP-LIKE PROTEIN 4A3"/>
    <property type="match status" value="1"/>
</dbReference>
<keyword evidence="11" id="KW-1185">Reference proteome</keyword>
<keyword evidence="7 8" id="KW-0472">Membrane</keyword>
<dbReference type="GO" id="GO:0005886">
    <property type="term" value="C:plasma membrane"/>
    <property type="evidence" value="ECO:0007669"/>
    <property type="project" value="UniProtKB-SubCell"/>
</dbReference>
<feature type="domain" description="Casparian strip membrane protein" evidence="9">
    <location>
        <begin position="1"/>
        <end position="112"/>
    </location>
</feature>
<evidence type="ECO:0000256" key="2">
    <source>
        <dbReference type="ARBA" id="ARBA00007651"/>
    </source>
</evidence>
<comment type="caution">
    <text evidence="8">Lacks conserved residue(s) required for the propagation of feature annotation.</text>
</comment>
<evidence type="ECO:0000256" key="1">
    <source>
        <dbReference type="ARBA" id="ARBA00004651"/>
    </source>
</evidence>
<organism evidence="10 11">
    <name type="scientific">Carex littledalei</name>
    <dbReference type="NCBI Taxonomy" id="544730"/>
    <lineage>
        <taxon>Eukaryota</taxon>
        <taxon>Viridiplantae</taxon>
        <taxon>Streptophyta</taxon>
        <taxon>Embryophyta</taxon>
        <taxon>Tracheophyta</taxon>
        <taxon>Spermatophyta</taxon>
        <taxon>Magnoliopsida</taxon>
        <taxon>Liliopsida</taxon>
        <taxon>Poales</taxon>
        <taxon>Cyperaceae</taxon>
        <taxon>Cyperoideae</taxon>
        <taxon>Cariceae</taxon>
        <taxon>Carex</taxon>
        <taxon>Carex subgen. Euthyceras</taxon>
    </lineage>
</organism>
<evidence type="ECO:0000259" key="9">
    <source>
        <dbReference type="Pfam" id="PF04535"/>
    </source>
</evidence>
<dbReference type="InterPro" id="IPR006702">
    <property type="entry name" value="CASP_dom"/>
</dbReference>
<protein>
    <recommendedName>
        <fullName evidence="8">CASP-like protein</fullName>
    </recommendedName>
</protein>
<gene>
    <name evidence="10" type="ORF">FCM35_KLT15807</name>
</gene>
<evidence type="ECO:0000256" key="7">
    <source>
        <dbReference type="ARBA" id="ARBA00023136"/>
    </source>
</evidence>
<comment type="subunit">
    <text evidence="3 8">Homodimer and heterodimers.</text>
</comment>
<accession>A0A833RJ06</accession>
<feature type="transmembrane region" description="Helical" evidence="8">
    <location>
        <begin position="20"/>
        <end position="39"/>
    </location>
</feature>